<proteinExistence type="predicted"/>
<organism evidence="1 2">
    <name type="scientific">Dreissena polymorpha</name>
    <name type="common">Zebra mussel</name>
    <name type="synonym">Mytilus polymorpha</name>
    <dbReference type="NCBI Taxonomy" id="45954"/>
    <lineage>
        <taxon>Eukaryota</taxon>
        <taxon>Metazoa</taxon>
        <taxon>Spiralia</taxon>
        <taxon>Lophotrochozoa</taxon>
        <taxon>Mollusca</taxon>
        <taxon>Bivalvia</taxon>
        <taxon>Autobranchia</taxon>
        <taxon>Heteroconchia</taxon>
        <taxon>Euheterodonta</taxon>
        <taxon>Imparidentia</taxon>
        <taxon>Neoheterodontei</taxon>
        <taxon>Myida</taxon>
        <taxon>Dreissenoidea</taxon>
        <taxon>Dreissenidae</taxon>
        <taxon>Dreissena</taxon>
    </lineage>
</organism>
<reference evidence="1" key="2">
    <citation type="submission" date="2020-11" db="EMBL/GenBank/DDBJ databases">
        <authorList>
            <person name="McCartney M.A."/>
            <person name="Auch B."/>
            <person name="Kono T."/>
            <person name="Mallez S."/>
            <person name="Becker A."/>
            <person name="Gohl D.M."/>
            <person name="Silverstein K.A.T."/>
            <person name="Koren S."/>
            <person name="Bechman K.B."/>
            <person name="Herman A."/>
            <person name="Abrahante J.E."/>
            <person name="Garbe J."/>
        </authorList>
    </citation>
    <scope>NUCLEOTIDE SEQUENCE</scope>
    <source>
        <strain evidence="1">Duluth1</strain>
        <tissue evidence="1">Whole animal</tissue>
    </source>
</reference>
<keyword evidence="2" id="KW-1185">Reference proteome</keyword>
<dbReference type="EMBL" id="JAIWYP010000016">
    <property type="protein sequence ID" value="KAH3693722.1"/>
    <property type="molecule type" value="Genomic_DNA"/>
</dbReference>
<dbReference type="AlphaFoldDB" id="A0A9D3Y8A9"/>
<protein>
    <submittedName>
        <fullName evidence="1">Uncharacterized protein</fullName>
    </submittedName>
</protein>
<comment type="caution">
    <text evidence="1">The sequence shown here is derived from an EMBL/GenBank/DDBJ whole genome shotgun (WGS) entry which is preliminary data.</text>
</comment>
<dbReference type="Proteomes" id="UP000828390">
    <property type="component" value="Unassembled WGS sequence"/>
</dbReference>
<evidence type="ECO:0000313" key="1">
    <source>
        <dbReference type="EMBL" id="KAH3693722.1"/>
    </source>
</evidence>
<sequence>MTGYPIPRPTHMHNVAIGDQGTRLSSELRSFLTHEYLEKIRALVQPDEFTDVHLHNEDEEALRLEREVRVLCWIMTSPKNLNPRQRPCDARGRDVVTSFSSSALWPTRRFQLSASTCWKGAIISQQKQ</sequence>
<accession>A0A9D3Y8A9</accession>
<evidence type="ECO:0000313" key="2">
    <source>
        <dbReference type="Proteomes" id="UP000828390"/>
    </source>
</evidence>
<gene>
    <name evidence="1" type="ORF">DPMN_081162</name>
</gene>
<reference evidence="1" key="1">
    <citation type="journal article" date="2019" name="bioRxiv">
        <title>The Genome of the Zebra Mussel, Dreissena polymorpha: A Resource for Invasive Species Research.</title>
        <authorList>
            <person name="McCartney M.A."/>
            <person name="Auch B."/>
            <person name="Kono T."/>
            <person name="Mallez S."/>
            <person name="Zhang Y."/>
            <person name="Obille A."/>
            <person name="Becker A."/>
            <person name="Abrahante J.E."/>
            <person name="Garbe J."/>
            <person name="Badalamenti J.P."/>
            <person name="Herman A."/>
            <person name="Mangelson H."/>
            <person name="Liachko I."/>
            <person name="Sullivan S."/>
            <person name="Sone E.D."/>
            <person name="Koren S."/>
            <person name="Silverstein K.A.T."/>
            <person name="Beckman K.B."/>
            <person name="Gohl D.M."/>
        </authorList>
    </citation>
    <scope>NUCLEOTIDE SEQUENCE</scope>
    <source>
        <strain evidence="1">Duluth1</strain>
        <tissue evidence="1">Whole animal</tissue>
    </source>
</reference>
<name>A0A9D3Y8A9_DREPO</name>